<proteinExistence type="predicted"/>
<feature type="region of interest" description="Disordered" evidence="1">
    <location>
        <begin position="169"/>
        <end position="189"/>
    </location>
</feature>
<accession>A0A9X0AWT6</accession>
<organism evidence="2 3">
    <name type="scientific">Sclerotinia nivalis</name>
    <dbReference type="NCBI Taxonomy" id="352851"/>
    <lineage>
        <taxon>Eukaryota</taxon>
        <taxon>Fungi</taxon>
        <taxon>Dikarya</taxon>
        <taxon>Ascomycota</taxon>
        <taxon>Pezizomycotina</taxon>
        <taxon>Leotiomycetes</taxon>
        <taxon>Helotiales</taxon>
        <taxon>Sclerotiniaceae</taxon>
        <taxon>Sclerotinia</taxon>
    </lineage>
</organism>
<feature type="compositionally biased region" description="Basic and acidic residues" evidence="1">
    <location>
        <begin position="169"/>
        <end position="178"/>
    </location>
</feature>
<name>A0A9X0AWT6_9HELO</name>
<keyword evidence="3" id="KW-1185">Reference proteome</keyword>
<evidence type="ECO:0000256" key="1">
    <source>
        <dbReference type="SAM" id="MobiDB-lite"/>
    </source>
</evidence>
<gene>
    <name evidence="2" type="ORF">OCU04_000790</name>
</gene>
<dbReference type="AlphaFoldDB" id="A0A9X0AWT6"/>
<evidence type="ECO:0000313" key="2">
    <source>
        <dbReference type="EMBL" id="KAJ8070416.1"/>
    </source>
</evidence>
<dbReference type="Proteomes" id="UP001152300">
    <property type="component" value="Unassembled WGS sequence"/>
</dbReference>
<protein>
    <recommendedName>
        <fullName evidence="4">BTB domain-containing protein</fullName>
    </recommendedName>
</protein>
<sequence length="308" mass="34168">MKPPSNIDAVAKKTIRVNGLKAIFEVPACEFYKTTGLFQGDKLVISLASSESKTGKVTRTVSQELLFYYSGVCVEKASSLSVGSDSDEEQTNHTSKIALDEWDAETFDMALQWMHTGNVITNIKSSKPFEQVRSYIQFFKIAKALELEGSLKMVEQNLKNALIAATEKKDDEDTKNNKDNGVNRVNEDEDAFDCNPTFKETLKDAFTHPIDESARELLASFLVEPYVKHLLNAEPANAKPTAKKFKDLFKAVDGLELKVLRYVASLLDGMTLGKPESGDFSPLSMRSPLTGKRFKTGSTFKRTVVAAK</sequence>
<evidence type="ECO:0000313" key="3">
    <source>
        <dbReference type="Proteomes" id="UP001152300"/>
    </source>
</evidence>
<dbReference type="OrthoDB" id="3542049at2759"/>
<evidence type="ECO:0008006" key="4">
    <source>
        <dbReference type="Google" id="ProtNLM"/>
    </source>
</evidence>
<comment type="caution">
    <text evidence="2">The sequence shown here is derived from an EMBL/GenBank/DDBJ whole genome shotgun (WGS) entry which is preliminary data.</text>
</comment>
<reference evidence="2" key="1">
    <citation type="submission" date="2022-11" db="EMBL/GenBank/DDBJ databases">
        <title>Genome Resource of Sclerotinia nivalis Strain SnTB1, a Plant Pathogen Isolated from American Ginseng.</title>
        <authorList>
            <person name="Fan S."/>
        </authorList>
    </citation>
    <scope>NUCLEOTIDE SEQUENCE</scope>
    <source>
        <strain evidence="2">SnTB1</strain>
    </source>
</reference>
<dbReference type="EMBL" id="JAPEIS010000001">
    <property type="protein sequence ID" value="KAJ8070416.1"/>
    <property type="molecule type" value="Genomic_DNA"/>
</dbReference>